<dbReference type="PANTHER" id="PTHR38588">
    <property type="entry name" value="BLL0334 PROTEIN"/>
    <property type="match status" value="1"/>
</dbReference>
<feature type="region of interest" description="Disordered" evidence="1">
    <location>
        <begin position="1"/>
        <end position="38"/>
    </location>
</feature>
<dbReference type="OrthoDB" id="9787428at2"/>
<proteinExistence type="predicted"/>
<dbReference type="AlphaFoldDB" id="A0A173H025"/>
<evidence type="ECO:0000313" key="4">
    <source>
        <dbReference type="Proteomes" id="UP000035651"/>
    </source>
</evidence>
<dbReference type="PANTHER" id="PTHR38588:SF1">
    <property type="entry name" value="BLL0334 PROTEIN"/>
    <property type="match status" value="1"/>
</dbReference>
<protein>
    <recommendedName>
        <fullName evidence="5">Carbon monoxide dehydrogenase</fullName>
    </recommendedName>
</protein>
<evidence type="ECO:0000256" key="2">
    <source>
        <dbReference type="SAM" id="Phobius"/>
    </source>
</evidence>
<dbReference type="SUPFAM" id="SSF55961">
    <property type="entry name" value="Bet v1-like"/>
    <property type="match status" value="1"/>
</dbReference>
<accession>A0A173H025</accession>
<feature type="transmembrane region" description="Helical" evidence="2">
    <location>
        <begin position="217"/>
        <end position="234"/>
    </location>
</feature>
<reference evidence="3" key="1">
    <citation type="submission" date="2016-06" db="EMBL/GenBank/DDBJ databases">
        <title>Complete Genome Sequence of Pandoraea faecigallinarum DSM-23572.</title>
        <authorList>
            <person name="Yong D."/>
            <person name="Ee R."/>
            <person name="Lim Y.-L."/>
            <person name="Yin W.-F."/>
            <person name="Chan K.-G."/>
        </authorList>
    </citation>
    <scope>NUCLEOTIDE SEQUENCE</scope>
    <source>
        <strain evidence="3">DSM 23572</strain>
    </source>
</reference>
<gene>
    <name evidence="3" type="ORF">AB870_26040</name>
</gene>
<dbReference type="EMBL" id="CP011807">
    <property type="protein sequence ID" value="ANI21773.1"/>
    <property type="molecule type" value="Genomic_DNA"/>
</dbReference>
<keyword evidence="2" id="KW-0812">Transmembrane</keyword>
<dbReference type="RefSeq" id="WP_053059415.1">
    <property type="nucleotide sequence ID" value="NZ_CP011807.3"/>
</dbReference>
<dbReference type="KEGG" id="pfg:AB870_26040"/>
<dbReference type="Proteomes" id="UP000035651">
    <property type="component" value="Chromosome"/>
</dbReference>
<keyword evidence="2" id="KW-0472">Membrane</keyword>
<evidence type="ECO:0000256" key="1">
    <source>
        <dbReference type="SAM" id="MobiDB-lite"/>
    </source>
</evidence>
<evidence type="ECO:0000313" key="3">
    <source>
        <dbReference type="EMBL" id="ANI21773.1"/>
    </source>
</evidence>
<name>A0A173H025_9BURK</name>
<evidence type="ECO:0008006" key="5">
    <source>
        <dbReference type="Google" id="ProtNLM"/>
    </source>
</evidence>
<keyword evidence="4" id="KW-1185">Reference proteome</keyword>
<organism evidence="3 4">
    <name type="scientific">Pandoraea faecigallinarum</name>
    <dbReference type="NCBI Taxonomy" id="656179"/>
    <lineage>
        <taxon>Bacteria</taxon>
        <taxon>Pseudomonadati</taxon>
        <taxon>Pseudomonadota</taxon>
        <taxon>Betaproteobacteria</taxon>
        <taxon>Burkholderiales</taxon>
        <taxon>Burkholderiaceae</taxon>
        <taxon>Pandoraea</taxon>
    </lineage>
</organism>
<dbReference type="STRING" id="656179.AB870_26040"/>
<dbReference type="Pfam" id="PF06240">
    <property type="entry name" value="COXG"/>
    <property type="match status" value="1"/>
</dbReference>
<dbReference type="InterPro" id="IPR023393">
    <property type="entry name" value="START-like_dom_sf"/>
</dbReference>
<dbReference type="CDD" id="cd05018">
    <property type="entry name" value="CoxG"/>
    <property type="match status" value="1"/>
</dbReference>
<keyword evidence="2" id="KW-1133">Transmembrane helix</keyword>
<dbReference type="Gene3D" id="3.30.530.20">
    <property type="match status" value="1"/>
</dbReference>
<dbReference type="InterPro" id="IPR010419">
    <property type="entry name" value="CO_DH_gsu"/>
</dbReference>
<sequence>MFETTPHRSTAFLPIRGRTHRPRQPSRAQGDEAMELQSSRQLPVSRDVAWIALNDPGVLQGCIPGCESIERIDDTTWTIVVAATLGPVGGRWSGRIKLTDVVAPTAYTLTFDGLGSSAGLTRGRAVVTLHSQGPMTTLLTYDLQAKFGGEYAGLDTPQMDGAARELADEFFRRLSLAIAPHHRLNDPVAADGEVAAALATDAAMRDMPSARGKMARWWPWAVALLVLIFIVLWGNHAS</sequence>